<comment type="caution">
    <text evidence="2">The sequence shown here is derived from an EMBL/GenBank/DDBJ whole genome shotgun (WGS) entry which is preliminary data.</text>
</comment>
<keyword evidence="3" id="KW-1185">Reference proteome</keyword>
<feature type="compositionally biased region" description="Basic residues" evidence="1">
    <location>
        <begin position="117"/>
        <end position="127"/>
    </location>
</feature>
<feature type="compositionally biased region" description="Basic and acidic residues" evidence="1">
    <location>
        <begin position="142"/>
        <end position="151"/>
    </location>
</feature>
<evidence type="ECO:0000313" key="3">
    <source>
        <dbReference type="Proteomes" id="UP001371456"/>
    </source>
</evidence>
<dbReference type="AlphaFoldDB" id="A0AAN8TVU8"/>
<dbReference type="Proteomes" id="UP001371456">
    <property type="component" value="Unassembled WGS sequence"/>
</dbReference>
<proteinExistence type="predicted"/>
<evidence type="ECO:0000313" key="2">
    <source>
        <dbReference type="EMBL" id="KAK6793624.1"/>
    </source>
</evidence>
<name>A0AAN8TVU8_SOLBU</name>
<sequence length="171" mass="18924">MKYLKHDDTFKVFVGHVLDKTLLDTEGFTSYLTNGNINGGEVVDLGRESVDVNLGGESEVVNLGGESVYVNLGGKGDTVNLGGESVDANLGEEDLGDIPSEDRSYIDEELRALKQERRNKKQRKKATKYKEIPDQEAGGIDKGFEDIEKNKTNKHVGKLKRDEEYLDNSDG</sequence>
<dbReference type="EMBL" id="JBANQN010000003">
    <property type="protein sequence ID" value="KAK6793624.1"/>
    <property type="molecule type" value="Genomic_DNA"/>
</dbReference>
<reference evidence="2 3" key="1">
    <citation type="submission" date="2024-02" db="EMBL/GenBank/DDBJ databases">
        <title>de novo genome assembly of Solanum bulbocastanum strain 11H21.</title>
        <authorList>
            <person name="Hosaka A.J."/>
        </authorList>
    </citation>
    <scope>NUCLEOTIDE SEQUENCE [LARGE SCALE GENOMIC DNA]</scope>
    <source>
        <tissue evidence="2">Young leaves</tissue>
    </source>
</reference>
<accession>A0AAN8TVU8</accession>
<protein>
    <submittedName>
        <fullName evidence="2">Uncharacterized protein</fullName>
    </submittedName>
</protein>
<organism evidence="2 3">
    <name type="scientific">Solanum bulbocastanum</name>
    <name type="common">Wild potato</name>
    <dbReference type="NCBI Taxonomy" id="147425"/>
    <lineage>
        <taxon>Eukaryota</taxon>
        <taxon>Viridiplantae</taxon>
        <taxon>Streptophyta</taxon>
        <taxon>Embryophyta</taxon>
        <taxon>Tracheophyta</taxon>
        <taxon>Spermatophyta</taxon>
        <taxon>Magnoliopsida</taxon>
        <taxon>eudicotyledons</taxon>
        <taxon>Gunneridae</taxon>
        <taxon>Pentapetalae</taxon>
        <taxon>asterids</taxon>
        <taxon>lamiids</taxon>
        <taxon>Solanales</taxon>
        <taxon>Solanaceae</taxon>
        <taxon>Solanoideae</taxon>
        <taxon>Solaneae</taxon>
        <taxon>Solanum</taxon>
    </lineage>
</organism>
<feature type="region of interest" description="Disordered" evidence="1">
    <location>
        <begin position="116"/>
        <end position="171"/>
    </location>
</feature>
<evidence type="ECO:0000256" key="1">
    <source>
        <dbReference type="SAM" id="MobiDB-lite"/>
    </source>
</evidence>
<gene>
    <name evidence="2" type="ORF">RDI58_007077</name>
</gene>